<feature type="domain" description="Glycosyltransferase subfamily 4-like N-terminal" evidence="2">
    <location>
        <begin position="16"/>
        <end position="171"/>
    </location>
</feature>
<protein>
    <submittedName>
        <fullName evidence="3">Glycosyl transferase</fullName>
    </submittedName>
</protein>
<organism evidence="3 4">
    <name type="scientific">Novibacillus thermophilus</name>
    <dbReference type="NCBI Taxonomy" id="1471761"/>
    <lineage>
        <taxon>Bacteria</taxon>
        <taxon>Bacillati</taxon>
        <taxon>Bacillota</taxon>
        <taxon>Bacilli</taxon>
        <taxon>Bacillales</taxon>
        <taxon>Thermoactinomycetaceae</taxon>
        <taxon>Novibacillus</taxon>
    </lineage>
</organism>
<dbReference type="Pfam" id="PF13439">
    <property type="entry name" value="Glyco_transf_4"/>
    <property type="match status" value="1"/>
</dbReference>
<dbReference type="PANTHER" id="PTHR12526">
    <property type="entry name" value="GLYCOSYLTRANSFERASE"/>
    <property type="match status" value="1"/>
</dbReference>
<dbReference type="EMBL" id="CP019699">
    <property type="protein sequence ID" value="AQS57119.1"/>
    <property type="molecule type" value="Genomic_DNA"/>
</dbReference>
<dbReference type="InterPro" id="IPR001296">
    <property type="entry name" value="Glyco_trans_1"/>
</dbReference>
<dbReference type="KEGG" id="ntr:B0W44_16555"/>
<proteinExistence type="predicted"/>
<name>A0A1U9KAM0_9BACL</name>
<evidence type="ECO:0000259" key="2">
    <source>
        <dbReference type="Pfam" id="PF13439"/>
    </source>
</evidence>
<accession>A0A1U9KAM0</accession>
<dbReference type="STRING" id="1471761.B0W44_16555"/>
<dbReference type="Proteomes" id="UP000188603">
    <property type="component" value="Chromosome"/>
</dbReference>
<evidence type="ECO:0000313" key="3">
    <source>
        <dbReference type="EMBL" id="AQS57119.1"/>
    </source>
</evidence>
<dbReference type="CDD" id="cd03811">
    <property type="entry name" value="GT4_GT28_WabH-like"/>
    <property type="match status" value="1"/>
</dbReference>
<dbReference type="Gene3D" id="3.40.50.2000">
    <property type="entry name" value="Glycogen Phosphorylase B"/>
    <property type="match status" value="2"/>
</dbReference>
<dbReference type="RefSeq" id="WP_077720983.1">
    <property type="nucleotide sequence ID" value="NZ_CP019699.1"/>
</dbReference>
<dbReference type="OrthoDB" id="9787617at2"/>
<dbReference type="AlphaFoldDB" id="A0A1U9KAM0"/>
<dbReference type="InterPro" id="IPR028098">
    <property type="entry name" value="Glyco_trans_4-like_N"/>
</dbReference>
<evidence type="ECO:0000313" key="4">
    <source>
        <dbReference type="Proteomes" id="UP000188603"/>
    </source>
</evidence>
<evidence type="ECO:0000259" key="1">
    <source>
        <dbReference type="Pfam" id="PF00534"/>
    </source>
</evidence>
<dbReference type="SUPFAM" id="SSF53756">
    <property type="entry name" value="UDP-Glycosyltransferase/glycogen phosphorylase"/>
    <property type="match status" value="1"/>
</dbReference>
<feature type="domain" description="Glycosyl transferase family 1" evidence="1">
    <location>
        <begin position="188"/>
        <end position="346"/>
    </location>
</feature>
<keyword evidence="4" id="KW-1185">Reference proteome</keyword>
<dbReference type="Pfam" id="PF00534">
    <property type="entry name" value="Glycos_transf_1"/>
    <property type="match status" value="1"/>
</dbReference>
<keyword evidence="3" id="KW-0808">Transferase</keyword>
<dbReference type="GO" id="GO:0016757">
    <property type="term" value="F:glycosyltransferase activity"/>
    <property type="evidence" value="ECO:0007669"/>
    <property type="project" value="InterPro"/>
</dbReference>
<sequence length="373" mass="41976">MKKVKVLFFIYQMGGGGAARTLLNIMNNLDRSKFKPVLVTLNFNGAYESELKPDVTFIKLNSKRLRGAVFPLAKIIRDEKADIVFSTIPNVNTIAIISRLLSLTGAKNIIREADNLGGTFRTNLKLRCFGIIYRLSHQIISLSEGVKENLITRYGIPSENVKVIYNPVDLQDIEDKVKHGEIAPEHRKLFNTEDKVIITAGRLVEQKDHRTLLNAFAKVSRHINSRLIVLGEGPLKEELLQQADDLNIGDRVHFVGFQKNPYVYFKQADLFVLSSKHEGFSHVITEALATGTPVVSTDCPSGPSEVLNNGEYGRLCEVGNAEEMAEQMLEVLTLKKEKRASEIVDKGYKRALDFEAKKIVQQYEDIFIDTLKQ</sequence>
<gene>
    <name evidence="3" type="ORF">B0W44_16555</name>
</gene>
<dbReference type="PANTHER" id="PTHR12526:SF630">
    <property type="entry name" value="GLYCOSYLTRANSFERASE"/>
    <property type="match status" value="1"/>
</dbReference>
<reference evidence="3 4" key="1">
    <citation type="journal article" date="2015" name="Int. J. Syst. Evol. Microbiol.">
        <title>Novibacillus thermophilus gen. nov., sp. nov., a Gram-staining-negative and moderately thermophilic member of the family Thermoactinomycetaceae.</title>
        <authorList>
            <person name="Yang G."/>
            <person name="Chen J."/>
            <person name="Zhou S."/>
        </authorList>
    </citation>
    <scope>NUCLEOTIDE SEQUENCE [LARGE SCALE GENOMIC DNA]</scope>
    <source>
        <strain evidence="3 4">SG-1</strain>
    </source>
</reference>